<proteinExistence type="predicted"/>
<reference evidence="2 3" key="1">
    <citation type="submission" date="2015-09" db="EMBL/GenBank/DDBJ databases">
        <title>Draft genome of the parasitic nematode Teladorsagia circumcincta isolate WARC Sus (inbred).</title>
        <authorList>
            <person name="Mitreva M."/>
        </authorList>
    </citation>
    <scope>NUCLEOTIDE SEQUENCE [LARGE SCALE GENOMIC DNA]</scope>
    <source>
        <strain evidence="2 3">S</strain>
    </source>
</reference>
<dbReference type="AlphaFoldDB" id="A0A2G9UYE8"/>
<organism evidence="2 3">
    <name type="scientific">Teladorsagia circumcincta</name>
    <name type="common">Brown stomach worm</name>
    <name type="synonym">Ostertagia circumcincta</name>
    <dbReference type="NCBI Taxonomy" id="45464"/>
    <lineage>
        <taxon>Eukaryota</taxon>
        <taxon>Metazoa</taxon>
        <taxon>Ecdysozoa</taxon>
        <taxon>Nematoda</taxon>
        <taxon>Chromadorea</taxon>
        <taxon>Rhabditida</taxon>
        <taxon>Rhabditina</taxon>
        <taxon>Rhabditomorpha</taxon>
        <taxon>Strongyloidea</taxon>
        <taxon>Trichostrongylidae</taxon>
        <taxon>Teladorsagia</taxon>
    </lineage>
</organism>
<protein>
    <submittedName>
        <fullName evidence="2">Uncharacterized protein</fullName>
    </submittedName>
</protein>
<evidence type="ECO:0000313" key="2">
    <source>
        <dbReference type="EMBL" id="PIO75257.1"/>
    </source>
</evidence>
<evidence type="ECO:0000313" key="3">
    <source>
        <dbReference type="Proteomes" id="UP000230423"/>
    </source>
</evidence>
<sequence>MVKFDSNNGVVEEVATIGSGDVATCQVPKHKSDSVIVRLRNRLHRKILSTFRLSAKSKESQPVETPSIIPQVLFAPPVQSSLEKPSRNASRMCSLRSILEHSALTAPTSRLITPPPSTEYDLSSVDEPKTSGTTSSAESILSWDRAIRRDHEEDASSLSICSENSLAESSFLSECSYRLDHTASLYRPMSAPLLNCLEEDIVYVDENLRQKRAITPIERRELNHFMFRTKSH</sequence>
<name>A0A2G9UYE8_TELCI</name>
<dbReference type="EMBL" id="KZ345159">
    <property type="protein sequence ID" value="PIO75257.1"/>
    <property type="molecule type" value="Genomic_DNA"/>
</dbReference>
<feature type="region of interest" description="Disordered" evidence="1">
    <location>
        <begin position="106"/>
        <end position="136"/>
    </location>
</feature>
<keyword evidence="3" id="KW-1185">Reference proteome</keyword>
<accession>A0A2G9UYE8</accession>
<dbReference type="OrthoDB" id="5863132at2759"/>
<gene>
    <name evidence="2" type="ORF">TELCIR_02695</name>
</gene>
<evidence type="ECO:0000256" key="1">
    <source>
        <dbReference type="SAM" id="MobiDB-lite"/>
    </source>
</evidence>
<dbReference type="Proteomes" id="UP000230423">
    <property type="component" value="Unassembled WGS sequence"/>
</dbReference>